<keyword evidence="2 3" id="KW-0732">Signal</keyword>
<dbReference type="NCBIfam" id="TIGR01098">
    <property type="entry name" value="3A0109s03R"/>
    <property type="match status" value="1"/>
</dbReference>
<reference evidence="5" key="1">
    <citation type="submission" date="2016-06" db="EMBL/GenBank/DDBJ databases">
        <authorList>
            <person name="Nascimento L."/>
            <person name="Pereira R.V."/>
            <person name="Martins L.F."/>
            <person name="Quaggio R.B."/>
            <person name="Silva A.M."/>
            <person name="Setubal J.C."/>
        </authorList>
    </citation>
    <scope>NUCLEOTIDE SEQUENCE [LARGE SCALE GENOMIC DNA]</scope>
</reference>
<dbReference type="GO" id="GO:0043190">
    <property type="term" value="C:ATP-binding cassette (ABC) transporter complex"/>
    <property type="evidence" value="ECO:0007669"/>
    <property type="project" value="InterPro"/>
</dbReference>
<comment type="caution">
    <text evidence="4">The sequence shown here is derived from an EMBL/GenBank/DDBJ whole genome shotgun (WGS) entry which is preliminary data.</text>
</comment>
<comment type="similarity">
    <text evidence="1">Belongs to the phosphate/phosphite/phosphonate binding protein family.</text>
</comment>
<evidence type="ECO:0000256" key="1">
    <source>
        <dbReference type="ARBA" id="ARBA00007162"/>
    </source>
</evidence>
<dbReference type="SUPFAM" id="SSF53850">
    <property type="entry name" value="Periplasmic binding protein-like II"/>
    <property type="match status" value="1"/>
</dbReference>
<dbReference type="InterPro" id="IPR005770">
    <property type="entry name" value="PhnD"/>
</dbReference>
<name>A0A1Y3PXI1_9BACI</name>
<dbReference type="PANTHER" id="PTHR35841:SF1">
    <property type="entry name" value="PHOSPHONATES-BINDING PERIPLASMIC PROTEIN"/>
    <property type="match status" value="1"/>
</dbReference>
<dbReference type="GO" id="GO:0055085">
    <property type="term" value="P:transmembrane transport"/>
    <property type="evidence" value="ECO:0007669"/>
    <property type="project" value="InterPro"/>
</dbReference>
<evidence type="ECO:0000313" key="4">
    <source>
        <dbReference type="EMBL" id="OUM89109.1"/>
    </source>
</evidence>
<gene>
    <name evidence="4" type="ORF">BAA01_03415</name>
</gene>
<evidence type="ECO:0000256" key="3">
    <source>
        <dbReference type="SAM" id="SignalP"/>
    </source>
</evidence>
<accession>A0A1Y3PXI1</accession>
<evidence type="ECO:0000256" key="2">
    <source>
        <dbReference type="ARBA" id="ARBA00022729"/>
    </source>
</evidence>
<proteinExistence type="inferred from homology"/>
<evidence type="ECO:0000313" key="5">
    <source>
        <dbReference type="Proteomes" id="UP000196475"/>
    </source>
</evidence>
<dbReference type="EMBL" id="LZRT01000052">
    <property type="protein sequence ID" value="OUM89109.1"/>
    <property type="molecule type" value="Genomic_DNA"/>
</dbReference>
<sequence>MKKKIRFFACLAFVTALVFLLPACGSGGQPDAGQKEPASAAKGVFTFGIIPAETDIPEETLRKLEHYLSEKLGREVKAATYPNYNGVVEALNYGKLDMAYLGPLTYVLANHESGVQAIVAKTFDGKPYYHSLLIAPADSPYDSIEDVVAHASQITFAFGDPNSTSGSLVPSIQLKELGVYNSPDDHKFKKVIFTGAHNVTALSVASKQVDVGAIDSAYFQQMIKDGKVKESDYKVIWQSEKLFQYPFAVKKGTDEATVAKLQAAFMSIKDEAILKAFAADGFVEASDQDYEAIRQAAMKDGRIK</sequence>
<dbReference type="Pfam" id="PF12974">
    <property type="entry name" value="Phosphonate-bd"/>
    <property type="match status" value="1"/>
</dbReference>
<dbReference type="Gene3D" id="3.40.190.10">
    <property type="entry name" value="Periplasmic binding protein-like II"/>
    <property type="match status" value="2"/>
</dbReference>
<protein>
    <submittedName>
        <fullName evidence="4">Phosphonate ABC transporter substrate-binding protein</fullName>
    </submittedName>
</protein>
<feature type="chain" id="PRO_5013299874" evidence="3">
    <location>
        <begin position="26"/>
        <end position="304"/>
    </location>
</feature>
<feature type="signal peptide" evidence="3">
    <location>
        <begin position="1"/>
        <end position="25"/>
    </location>
</feature>
<organism evidence="4 5">
    <name type="scientific">Bacillus thermozeamaize</name>
    <dbReference type="NCBI Taxonomy" id="230954"/>
    <lineage>
        <taxon>Bacteria</taxon>
        <taxon>Bacillati</taxon>
        <taxon>Bacillota</taxon>
        <taxon>Bacilli</taxon>
        <taxon>Bacillales</taxon>
        <taxon>Bacillaceae</taxon>
        <taxon>Bacillus</taxon>
    </lineage>
</organism>
<dbReference type="PANTHER" id="PTHR35841">
    <property type="entry name" value="PHOSPHONATES-BINDING PERIPLASMIC PROTEIN"/>
    <property type="match status" value="1"/>
</dbReference>
<dbReference type="AlphaFoldDB" id="A0A1Y3PXI1"/>
<dbReference type="Proteomes" id="UP000196475">
    <property type="component" value="Unassembled WGS sequence"/>
</dbReference>